<accession>A0A8E2DEG0</accession>
<sequence>MAVSTAHIPMGEGEFRAPGVQHPASPAHVHGTSRPMQGHRMPATHPQGHGVPATYPQSHEVQATYADVGMLFDLEHRISAQVNRCFLDVQNQHREALASFRNVVEESLKDKQSAVVHEVCLKLLGDPMKKRSDLNPHGRAYYDLPEPLAPNEPPRYADDLEGTRLYNPQWRSPPSHPVNEEYINAATELLWQIRGMALTFNLCMPIHGNPSS</sequence>
<keyword evidence="3" id="KW-1185">Reference proteome</keyword>
<evidence type="ECO:0000313" key="2">
    <source>
        <dbReference type="EMBL" id="OCH84790.1"/>
    </source>
</evidence>
<dbReference type="EMBL" id="KV722634">
    <property type="protein sequence ID" value="OCH84790.1"/>
    <property type="molecule type" value="Genomic_DNA"/>
</dbReference>
<proteinExistence type="predicted"/>
<evidence type="ECO:0000256" key="1">
    <source>
        <dbReference type="SAM" id="MobiDB-lite"/>
    </source>
</evidence>
<dbReference type="Proteomes" id="UP000250043">
    <property type="component" value="Unassembled WGS sequence"/>
</dbReference>
<organism evidence="2 3">
    <name type="scientific">Obba rivulosa</name>
    <dbReference type="NCBI Taxonomy" id="1052685"/>
    <lineage>
        <taxon>Eukaryota</taxon>
        <taxon>Fungi</taxon>
        <taxon>Dikarya</taxon>
        <taxon>Basidiomycota</taxon>
        <taxon>Agaricomycotina</taxon>
        <taxon>Agaricomycetes</taxon>
        <taxon>Polyporales</taxon>
        <taxon>Gelatoporiaceae</taxon>
        <taxon>Obba</taxon>
    </lineage>
</organism>
<gene>
    <name evidence="2" type="ORF">OBBRIDRAFT_798776</name>
</gene>
<protein>
    <submittedName>
        <fullName evidence="2">Uncharacterized protein</fullName>
    </submittedName>
</protein>
<name>A0A8E2DEG0_9APHY</name>
<reference evidence="2 3" key="1">
    <citation type="submission" date="2016-07" db="EMBL/GenBank/DDBJ databases">
        <title>Draft genome of the white-rot fungus Obba rivulosa 3A-2.</title>
        <authorList>
            <consortium name="DOE Joint Genome Institute"/>
            <person name="Miettinen O."/>
            <person name="Riley R."/>
            <person name="Acob R."/>
            <person name="Barry K."/>
            <person name="Cullen D."/>
            <person name="De Vries R."/>
            <person name="Hainaut M."/>
            <person name="Hatakka A."/>
            <person name="Henrissat B."/>
            <person name="Hilden K."/>
            <person name="Kuo R."/>
            <person name="Labutti K."/>
            <person name="Lipzen A."/>
            <person name="Makela M.R."/>
            <person name="Sandor L."/>
            <person name="Spatafora J.W."/>
            <person name="Grigoriev I.V."/>
            <person name="Hibbett D.S."/>
        </authorList>
    </citation>
    <scope>NUCLEOTIDE SEQUENCE [LARGE SCALE GENOMIC DNA]</scope>
    <source>
        <strain evidence="2 3">3A-2</strain>
    </source>
</reference>
<dbReference type="AlphaFoldDB" id="A0A8E2DEG0"/>
<evidence type="ECO:0000313" key="3">
    <source>
        <dbReference type="Proteomes" id="UP000250043"/>
    </source>
</evidence>
<feature type="region of interest" description="Disordered" evidence="1">
    <location>
        <begin position="1"/>
        <end position="39"/>
    </location>
</feature>